<dbReference type="InterPro" id="IPR006108">
    <property type="entry name" value="3HC_DH_C"/>
</dbReference>
<dbReference type="OMA" id="MAHPMGP"/>
<dbReference type="FunFam" id="3.40.50.720:FF:000258">
    <property type="entry name" value="Hydroxyacyl-coenzyme A dehydrogenase, mitochondrial"/>
    <property type="match status" value="1"/>
</dbReference>
<evidence type="ECO:0000256" key="17">
    <source>
        <dbReference type="ARBA" id="ARBA00052282"/>
    </source>
</evidence>
<feature type="binding site" evidence="25">
    <location>
        <position position="300"/>
    </location>
    <ligand>
        <name>NAD(+)</name>
        <dbReference type="ChEBI" id="CHEBI:57540"/>
    </ligand>
</feature>
<dbReference type="Gene3D" id="3.40.50.720">
    <property type="entry name" value="NAD(P)-binding Rossmann-like Domain"/>
    <property type="match status" value="1"/>
</dbReference>
<evidence type="ECO:0000256" key="15">
    <source>
        <dbReference type="ARBA" id="ARBA00049556"/>
    </source>
</evidence>
<dbReference type="STRING" id="109280.ENSHCOP00000003081"/>
<evidence type="ECO:0000256" key="26">
    <source>
        <dbReference type="PIRSR" id="PIRSR000105-3"/>
    </source>
</evidence>
<keyword evidence="7" id="KW-0744">Spermatogenesis</keyword>
<evidence type="ECO:0000256" key="13">
    <source>
        <dbReference type="ARBA" id="ARBA00023128"/>
    </source>
</evidence>
<dbReference type="FunFam" id="1.10.1040.10:FF:000019">
    <property type="entry name" value="3-hydroxybutyryl-CoA dehydrogenase FadB2"/>
    <property type="match status" value="1"/>
</dbReference>
<dbReference type="PIRSF" id="PIRSF000105">
    <property type="entry name" value="HCDH"/>
    <property type="match status" value="1"/>
</dbReference>
<keyword evidence="10" id="KW-0560">Oxidoreductase</keyword>
<name>A0A3Q2XSE9_HIPCM</name>
<keyword evidence="14" id="KW-0379">Hydroxylation</keyword>
<keyword evidence="5" id="KW-0221">Differentiation</keyword>
<feature type="binding site" evidence="25">
    <location>
        <position position="168"/>
    </location>
    <ligand>
        <name>NAD(+)</name>
        <dbReference type="ChEBI" id="CHEBI:57540"/>
    </ligand>
</feature>
<dbReference type="GO" id="GO:0030154">
    <property type="term" value="P:cell differentiation"/>
    <property type="evidence" value="ECO:0007669"/>
    <property type="project" value="UniProtKB-KW"/>
</dbReference>
<reference evidence="29" key="1">
    <citation type="submission" date="2025-08" db="UniProtKB">
        <authorList>
            <consortium name="Ensembl"/>
        </authorList>
    </citation>
    <scope>IDENTIFICATION</scope>
</reference>
<dbReference type="SUPFAM" id="SSF48179">
    <property type="entry name" value="6-phosphogluconate dehydrogenase C-terminal domain-like"/>
    <property type="match status" value="1"/>
</dbReference>
<evidence type="ECO:0000256" key="23">
    <source>
        <dbReference type="ARBA" id="ARBA00079904"/>
    </source>
</evidence>
<comment type="catalytic activity">
    <reaction evidence="15">
        <text>a (3S)-3-hydroxyacyl-CoA + NAD(+) = a 3-oxoacyl-CoA + NADH + H(+)</text>
        <dbReference type="Rhea" id="RHEA:22432"/>
        <dbReference type="ChEBI" id="CHEBI:15378"/>
        <dbReference type="ChEBI" id="CHEBI:57318"/>
        <dbReference type="ChEBI" id="CHEBI:57540"/>
        <dbReference type="ChEBI" id="CHEBI:57945"/>
        <dbReference type="ChEBI" id="CHEBI:90726"/>
        <dbReference type="EC" id="1.1.1.35"/>
    </reaction>
</comment>
<evidence type="ECO:0000256" key="21">
    <source>
        <dbReference type="ARBA" id="ARBA00071676"/>
    </source>
</evidence>
<feature type="binding site" evidence="26">
    <location>
        <position position="144"/>
    </location>
    <ligand>
        <name>CoA</name>
        <dbReference type="ChEBI" id="CHEBI:57287"/>
    </ligand>
</feature>
<dbReference type="GO" id="GO:0003857">
    <property type="term" value="F:(3S)-3-hydroxyacyl-CoA dehydrogenase (NAD+) activity"/>
    <property type="evidence" value="ECO:0007669"/>
    <property type="project" value="UniProtKB-EC"/>
</dbReference>
<accession>A0A3Q2XSE9</accession>
<dbReference type="Ensembl" id="ENSHCOT00000009343.1">
    <property type="protein sequence ID" value="ENSHCOP00000003081.1"/>
    <property type="gene ID" value="ENSHCOG00000004334.1"/>
</dbReference>
<dbReference type="PROSITE" id="PS00067">
    <property type="entry name" value="3HCDH"/>
    <property type="match status" value="1"/>
</dbReference>
<dbReference type="PANTHER" id="PTHR43561">
    <property type="match status" value="1"/>
</dbReference>
<feature type="domain" description="3-hydroxyacyl-CoA dehydrogenase C-terminal" evidence="27">
    <location>
        <begin position="211"/>
        <end position="308"/>
    </location>
</feature>
<dbReference type="InterPro" id="IPR052242">
    <property type="entry name" value="Mito_3-hydroxyacyl-CoA_DH"/>
</dbReference>
<keyword evidence="30" id="KW-1185">Reference proteome</keyword>
<dbReference type="KEGG" id="hcq:109511078"/>
<evidence type="ECO:0000256" key="2">
    <source>
        <dbReference type="ARBA" id="ARBA00005005"/>
    </source>
</evidence>
<evidence type="ECO:0000256" key="1">
    <source>
        <dbReference type="ARBA" id="ARBA00004305"/>
    </source>
</evidence>
<evidence type="ECO:0000313" key="29">
    <source>
        <dbReference type="Ensembl" id="ENSHCOP00000003081.1"/>
    </source>
</evidence>
<dbReference type="GeneTree" id="ENSGT00940000159984"/>
<organism evidence="29 30">
    <name type="scientific">Hippocampus comes</name>
    <name type="common">Tiger tail seahorse</name>
    <dbReference type="NCBI Taxonomy" id="109280"/>
    <lineage>
        <taxon>Eukaryota</taxon>
        <taxon>Metazoa</taxon>
        <taxon>Chordata</taxon>
        <taxon>Craniata</taxon>
        <taxon>Vertebrata</taxon>
        <taxon>Euteleostomi</taxon>
        <taxon>Actinopterygii</taxon>
        <taxon>Neopterygii</taxon>
        <taxon>Teleostei</taxon>
        <taxon>Neoteleostei</taxon>
        <taxon>Acanthomorphata</taxon>
        <taxon>Syngnathiaria</taxon>
        <taxon>Syngnathiformes</taxon>
        <taxon>Syngnathoidei</taxon>
        <taxon>Syngnathidae</taxon>
        <taxon>Hippocampus</taxon>
    </lineage>
</organism>
<evidence type="ECO:0000259" key="28">
    <source>
        <dbReference type="Pfam" id="PF02737"/>
    </source>
</evidence>
<feature type="site" description="Important for catalytic activity" evidence="24">
    <location>
        <position position="165"/>
    </location>
</feature>
<comment type="catalytic activity">
    <reaction evidence="16">
        <text>(3S)-hydroxydecanoyl-CoA + NAD(+) = 3-oxodecanoyl-CoA + NADH + H(+)</text>
        <dbReference type="Rhea" id="RHEA:31187"/>
        <dbReference type="ChEBI" id="CHEBI:15378"/>
        <dbReference type="ChEBI" id="CHEBI:57540"/>
        <dbReference type="ChEBI" id="CHEBI:57945"/>
        <dbReference type="ChEBI" id="CHEBI:62548"/>
        <dbReference type="ChEBI" id="CHEBI:62616"/>
    </reaction>
</comment>
<keyword evidence="9" id="KW-0007">Acetylation</keyword>
<comment type="subcellular location">
    <subcellularLocation>
        <location evidence="1">Mitochondrion matrix</location>
    </subcellularLocation>
</comment>
<dbReference type="GeneID" id="109511078"/>
<dbReference type="InterPro" id="IPR006176">
    <property type="entry name" value="3-OHacyl-CoA_DH_NAD-bd"/>
</dbReference>
<dbReference type="GO" id="GO:0006635">
    <property type="term" value="P:fatty acid beta-oxidation"/>
    <property type="evidence" value="ECO:0007669"/>
    <property type="project" value="TreeGrafter"/>
</dbReference>
<dbReference type="OrthoDB" id="5958943at2759"/>
<dbReference type="Pfam" id="PF00725">
    <property type="entry name" value="3HCDH"/>
    <property type="match status" value="1"/>
</dbReference>
<evidence type="ECO:0000256" key="4">
    <source>
        <dbReference type="ARBA" id="ARBA00013000"/>
    </source>
</evidence>
<dbReference type="InterPro" id="IPR008927">
    <property type="entry name" value="6-PGluconate_DH-like_C_sf"/>
</dbReference>
<feature type="binding site" evidence="25">
    <location>
        <begin position="29"/>
        <end position="34"/>
    </location>
    <ligand>
        <name>NAD(+)</name>
        <dbReference type="ChEBI" id="CHEBI:57540"/>
    </ligand>
</feature>
<evidence type="ECO:0000256" key="25">
    <source>
        <dbReference type="PIRSR" id="PIRSR000105-2"/>
    </source>
</evidence>
<evidence type="ECO:0000256" key="16">
    <source>
        <dbReference type="ARBA" id="ARBA00051510"/>
    </source>
</evidence>
<feature type="binding site" evidence="26">
    <location>
        <position position="68"/>
    </location>
    <ligand>
        <name>CoA</name>
        <dbReference type="ChEBI" id="CHEBI:57287"/>
    </ligand>
</feature>
<dbReference type="GO" id="GO:0070403">
    <property type="term" value="F:NAD+ binding"/>
    <property type="evidence" value="ECO:0007669"/>
    <property type="project" value="InterPro"/>
</dbReference>
<feature type="binding site" evidence="25">
    <location>
        <position position="144"/>
    </location>
    <ligand>
        <name>NAD(+)</name>
        <dbReference type="ChEBI" id="CHEBI:57540"/>
    </ligand>
</feature>
<protein>
    <recommendedName>
        <fullName evidence="21">Hydroxyacyl-coenzyme A dehydrogenase, mitochondrial</fullName>
        <ecNumber evidence="4">1.1.1.35</ecNumber>
    </recommendedName>
    <alternativeName>
        <fullName evidence="22">Medium and short-chain L-3-hydroxyacyl-coenzyme A dehydrogenase</fullName>
    </alternativeName>
    <alternativeName>
        <fullName evidence="23">Short-chain 3-hydroxyacyl-CoA dehydrogenase</fullName>
    </alternativeName>
</protein>
<evidence type="ECO:0000256" key="6">
    <source>
        <dbReference type="ARBA" id="ARBA00022832"/>
    </source>
</evidence>
<dbReference type="GO" id="GO:0007283">
    <property type="term" value="P:spermatogenesis"/>
    <property type="evidence" value="ECO:0007669"/>
    <property type="project" value="UniProtKB-KW"/>
</dbReference>
<feature type="binding site" evidence="25">
    <location>
        <position position="117"/>
    </location>
    <ligand>
        <name>NAD(+)</name>
        <dbReference type="ChEBI" id="CHEBI:57540"/>
    </ligand>
</feature>
<comment type="similarity">
    <text evidence="3">Belongs to the 3-hydroxyacyl-CoA dehydrogenase family.</text>
</comment>
<keyword evidence="13" id="KW-0496">Mitochondrion</keyword>
<keyword evidence="6" id="KW-0276">Fatty acid metabolism</keyword>
<dbReference type="SUPFAM" id="SSF51735">
    <property type="entry name" value="NAD(P)-binding Rossmann-fold domains"/>
    <property type="match status" value="1"/>
</dbReference>
<evidence type="ECO:0000256" key="5">
    <source>
        <dbReference type="ARBA" id="ARBA00022782"/>
    </source>
</evidence>
<comment type="catalytic activity">
    <reaction evidence="18">
        <text>(3S)-3-hydroxybutanoyl-CoA + NAD(+) = acetoacetyl-CoA + NADH + H(+)</text>
        <dbReference type="Rhea" id="RHEA:30799"/>
        <dbReference type="ChEBI" id="CHEBI:15378"/>
        <dbReference type="ChEBI" id="CHEBI:57286"/>
        <dbReference type="ChEBI" id="CHEBI:57316"/>
        <dbReference type="ChEBI" id="CHEBI:57540"/>
        <dbReference type="ChEBI" id="CHEBI:57945"/>
    </reaction>
</comment>
<evidence type="ECO:0000256" key="22">
    <source>
        <dbReference type="ARBA" id="ARBA00077615"/>
    </source>
</evidence>
<feature type="binding site" evidence="25">
    <location>
        <position position="52"/>
    </location>
    <ligand>
        <name>NAD(+)</name>
        <dbReference type="ChEBI" id="CHEBI:57540"/>
    </ligand>
</feature>
<dbReference type="InterPro" id="IPR013328">
    <property type="entry name" value="6PGD_dom2"/>
</dbReference>
<evidence type="ECO:0000256" key="12">
    <source>
        <dbReference type="ARBA" id="ARBA00023098"/>
    </source>
</evidence>
<dbReference type="Pfam" id="PF02737">
    <property type="entry name" value="3HCDH_N"/>
    <property type="match status" value="1"/>
</dbReference>
<feature type="binding site" evidence="25">
    <location>
        <position position="122"/>
    </location>
    <ligand>
        <name>NAD(+)</name>
        <dbReference type="ChEBI" id="CHEBI:57540"/>
    </ligand>
</feature>
<evidence type="ECO:0000256" key="20">
    <source>
        <dbReference type="ARBA" id="ARBA00065273"/>
    </source>
</evidence>
<evidence type="ECO:0000256" key="3">
    <source>
        <dbReference type="ARBA" id="ARBA00009463"/>
    </source>
</evidence>
<comment type="catalytic activity">
    <reaction evidence="17">
        <text>(3S)-hydroxyhexadecanoyl-CoA + NAD(+) = 3-oxohexadecanoyl-CoA + NADH + H(+)</text>
        <dbReference type="Rhea" id="RHEA:31159"/>
        <dbReference type="ChEBI" id="CHEBI:15378"/>
        <dbReference type="ChEBI" id="CHEBI:57349"/>
        <dbReference type="ChEBI" id="CHEBI:57540"/>
        <dbReference type="ChEBI" id="CHEBI:57945"/>
        <dbReference type="ChEBI" id="CHEBI:62613"/>
    </reaction>
</comment>
<dbReference type="CTD" id="3033"/>
<dbReference type="GO" id="GO:0005759">
    <property type="term" value="C:mitochondrial matrix"/>
    <property type="evidence" value="ECO:0007669"/>
    <property type="project" value="UniProtKB-SubCell"/>
</dbReference>
<evidence type="ECO:0000256" key="19">
    <source>
        <dbReference type="ARBA" id="ARBA00059837"/>
    </source>
</evidence>
<evidence type="ECO:0000256" key="7">
    <source>
        <dbReference type="ARBA" id="ARBA00022871"/>
    </source>
</evidence>
<dbReference type="EC" id="1.1.1.35" evidence="4"/>
<dbReference type="InterPro" id="IPR006180">
    <property type="entry name" value="3-OHacyl-CoA_DH_CS"/>
</dbReference>
<evidence type="ECO:0000256" key="24">
    <source>
        <dbReference type="PIRSR" id="PIRSR000105-1"/>
    </source>
</evidence>
<evidence type="ECO:0000256" key="14">
    <source>
        <dbReference type="ARBA" id="ARBA00023278"/>
    </source>
</evidence>
<dbReference type="PANTHER" id="PTHR43561:SF3">
    <property type="entry name" value="HYDROXYACYL-COENZYME A DEHYDROGENASE, MITOCHONDRIAL"/>
    <property type="match status" value="1"/>
</dbReference>
<feature type="binding site" evidence="26">
    <location>
        <position position="75"/>
    </location>
    <ligand>
        <name>CoA</name>
        <dbReference type="ChEBI" id="CHEBI:57287"/>
    </ligand>
</feature>
<dbReference type="InterPro" id="IPR022694">
    <property type="entry name" value="3-OHacyl-CoA_DH"/>
</dbReference>
<dbReference type="Gene3D" id="1.10.1040.10">
    <property type="entry name" value="N-(1-d-carboxylethyl)-l-norvaline Dehydrogenase, domain 2"/>
    <property type="match status" value="1"/>
</dbReference>
<comment type="subunit">
    <text evidence="20">Homodimer. Interacts with GLUD1; this interaction inhibits the activation of glutamate dehydrogenase 1 (GLUD1).</text>
</comment>
<comment type="function">
    <text evidence="19">Mitochondrial fatty acid beta-oxidation enzyme that catalyzes the third step of the beta-oxidation cycle for medium and short-chain 3-hydroxy fatty acyl-CoAs (C4 to C10). Plays a role in the control of insulin secretion by inhibiting the activation of glutamate dehydrogenase 1 (GLUD1), an enzyme that has an important role in regulating amino acid-induced insulin secretion. Plays a role in the maintenance of normal spermatogenesis through the reduction of fatty acid accumulation in the testes.</text>
</comment>
<dbReference type="InterPro" id="IPR036291">
    <property type="entry name" value="NAD(P)-bd_dom_sf"/>
</dbReference>
<evidence type="ECO:0000256" key="18">
    <source>
        <dbReference type="ARBA" id="ARBA00052692"/>
    </source>
</evidence>
<feature type="domain" description="3-hydroxyacyl-CoA dehydrogenase NAD binding" evidence="28">
    <location>
        <begin position="24"/>
        <end position="209"/>
    </location>
</feature>
<keyword evidence="11 25" id="KW-0520">NAD</keyword>
<evidence type="ECO:0000256" key="9">
    <source>
        <dbReference type="ARBA" id="ARBA00022990"/>
    </source>
</evidence>
<comment type="pathway">
    <text evidence="2">Lipid metabolism; fatty acid beta-oxidation.</text>
</comment>
<dbReference type="RefSeq" id="XP_019717386.1">
    <property type="nucleotide sequence ID" value="XM_019861827.1"/>
</dbReference>
<dbReference type="AlphaFoldDB" id="A0A3Q2XSE9"/>
<proteinExistence type="inferred from homology"/>
<reference evidence="29" key="2">
    <citation type="submission" date="2025-09" db="UniProtKB">
        <authorList>
            <consortium name="Ensembl"/>
        </authorList>
    </citation>
    <scope>IDENTIFICATION</scope>
</reference>
<keyword evidence="8" id="KW-0809">Transit peptide</keyword>
<evidence type="ECO:0000256" key="10">
    <source>
        <dbReference type="ARBA" id="ARBA00023002"/>
    </source>
</evidence>
<dbReference type="Proteomes" id="UP000264820">
    <property type="component" value="Unplaced"/>
</dbReference>
<evidence type="ECO:0000259" key="27">
    <source>
        <dbReference type="Pfam" id="PF00725"/>
    </source>
</evidence>
<keyword evidence="12" id="KW-0443">Lipid metabolism</keyword>
<evidence type="ECO:0000313" key="30">
    <source>
        <dbReference type="Proteomes" id="UP000264820"/>
    </source>
</evidence>
<evidence type="ECO:0000256" key="8">
    <source>
        <dbReference type="ARBA" id="ARBA00022946"/>
    </source>
</evidence>
<evidence type="ECO:0000256" key="11">
    <source>
        <dbReference type="ARBA" id="ARBA00023027"/>
    </source>
</evidence>
<sequence>MAFFGHHMCRAFSSSAFRSVAIKHVVIIGGGQMGAGIAQVAASTGHQVTLVDTSDAILTKAVKGIEASLKRVVKKKFADKPEAGVAFIEKALRNVSIATDAAAAVQSADLALEAIVENLKVKQDLFSVLDKTAPAHTIFASNTSSLPIGDIASATSRLDRFGGLHFFNPVPMMKLVEVIGTSATSQETFDSLMNFSNALGKTSVSCKDTPGFIVNRLLVPYMLEAVRLHERGHGSKEDIDVAMKLGAGYPMGPFELLDYVGLDTAKFILDGWSAMEPTNPLFSPSPLLNKLVADGKFGKKTGEGFYKYK</sequence>